<dbReference type="Pfam" id="PF13174">
    <property type="entry name" value="TPR_6"/>
    <property type="match status" value="1"/>
</dbReference>
<feature type="repeat" description="TPR" evidence="4">
    <location>
        <begin position="756"/>
        <end position="789"/>
    </location>
</feature>
<feature type="domain" description="Outer membrane lipoprotein BamD-like" evidence="7">
    <location>
        <begin position="681"/>
        <end position="806"/>
    </location>
</feature>
<reference evidence="8" key="1">
    <citation type="journal article" date="2020" name="mSystems">
        <title>Genome- and Community-Level Interaction Insights into Carbon Utilization and Element Cycling Functions of Hydrothermarchaeota in Hydrothermal Sediment.</title>
        <authorList>
            <person name="Zhou Z."/>
            <person name="Liu Y."/>
            <person name="Xu W."/>
            <person name="Pan J."/>
            <person name="Luo Z.H."/>
            <person name="Li M."/>
        </authorList>
    </citation>
    <scope>NUCLEOTIDE SEQUENCE [LARGE SCALE GENOMIC DNA]</scope>
    <source>
        <strain evidence="8">SpSt-1182</strain>
    </source>
</reference>
<comment type="caution">
    <text evidence="8">The sequence shown here is derived from an EMBL/GenBank/DDBJ whole genome shotgun (WGS) entry which is preliminary data.</text>
</comment>
<sequence length="828" mass="92540">MTWLLLLPALLAGALSPAQTRQLVERYNRAQVFVAERDHSRALAELQSLVRDYGNSEYADELRFALAEAHFNAGSFERSRGLFRQILESARHDYIRPEAMLGEALSSIMLGQYARARLALEAISKEGGYDRDERTNFAFGVLHYFLGEYEQAVTRLAGLEMPEAKFYLAKCRSVTGNPVAALLLFNEIVAEVPNTPIATMAHFAAGEALFANRDYDGARAKLQFFVDEFPQSRLADYAHYYLGCALLAQRRDAQAISHLMPLTRHSNNYLAAHANYFLGHAHMALGQPTDAIERYQRVRANYPNTRIAGFANLQLAQAMLATADTSQTLLATSQLTQMFRTGDLSGVGNYLSGVILYQTGKYADAARQFDDILSRYPETSLREPAAGMLLLALSSAGRHEQAVALGAKYLADFPEEGSEWRARTLYFLAEALYHYGKYSEADAHYQRSYTHSASSDIAPYARLGRNYCLYHLGRLGEADAGFRALLTAKPDDTLFTVFAYLGHGYSLFNQREYTQALDIFEALANTFPDNPLAAIPGHFYAGYSYYQLGYYGQSIDAWTTLINRFPERNPKVAEAAFRTGDTYFKALEYDKAVASFTFVVERHPTSDFAAPSQALIAQCYYNRSQYLDAVREYQKFLDLYSSDPQAPSVRKSLEMAYYLAGTEDTVVMHDFLRRYPRSDMAAEGQFDRGKALFDQGRYSEAAFELQKVVVNFPGSPLAGDAQLLTAESYAQKGEWGDAANAYRKFLEYFPEHQQTAGARFNLGTAYFNAGEYQRSLESFQAVANEHPDSEYVESARQNIAISRQRLGAGGAPADAETPVSSPEGEEQP</sequence>
<evidence type="ECO:0000313" key="8">
    <source>
        <dbReference type="EMBL" id="HDQ99733.1"/>
    </source>
</evidence>
<feature type="domain" description="Outer membrane lipoprotein BamD-like" evidence="7">
    <location>
        <begin position="573"/>
        <end position="674"/>
    </location>
</feature>
<dbReference type="SMART" id="SM00028">
    <property type="entry name" value="TPR"/>
    <property type="match status" value="13"/>
</dbReference>
<feature type="repeat" description="TPR" evidence="4">
    <location>
        <begin position="497"/>
        <end position="530"/>
    </location>
</feature>
<dbReference type="InterPro" id="IPR018704">
    <property type="entry name" value="SecYEG/CpoB_TPR"/>
</dbReference>
<evidence type="ECO:0000259" key="7">
    <source>
        <dbReference type="Pfam" id="PF13525"/>
    </source>
</evidence>
<accession>A0A7V0T6B1</accession>
<keyword evidence="1" id="KW-0732">Signal</keyword>
<dbReference type="AlphaFoldDB" id="A0A7V0T6B1"/>
<dbReference type="PROSITE" id="PS50005">
    <property type="entry name" value="TPR"/>
    <property type="match status" value="4"/>
</dbReference>
<keyword evidence="2" id="KW-0677">Repeat</keyword>
<feature type="repeat" description="TPR" evidence="4">
    <location>
        <begin position="272"/>
        <end position="305"/>
    </location>
</feature>
<dbReference type="Proteomes" id="UP000885672">
    <property type="component" value="Unassembled WGS sequence"/>
</dbReference>
<evidence type="ECO:0000256" key="1">
    <source>
        <dbReference type="ARBA" id="ARBA00022729"/>
    </source>
</evidence>
<dbReference type="InterPro" id="IPR039565">
    <property type="entry name" value="BamD-like"/>
</dbReference>
<dbReference type="PANTHER" id="PTHR45586:SF1">
    <property type="entry name" value="LIPOPOLYSACCHARIDE ASSEMBLY PROTEIN B"/>
    <property type="match status" value="1"/>
</dbReference>
<dbReference type="EMBL" id="DSBX01000207">
    <property type="protein sequence ID" value="HDQ99733.1"/>
    <property type="molecule type" value="Genomic_DNA"/>
</dbReference>
<feature type="region of interest" description="Disordered" evidence="5">
    <location>
        <begin position="803"/>
        <end position="828"/>
    </location>
</feature>
<dbReference type="InterPro" id="IPR019734">
    <property type="entry name" value="TPR_rpt"/>
</dbReference>
<dbReference type="Pfam" id="PF13432">
    <property type="entry name" value="TPR_16"/>
    <property type="match status" value="2"/>
</dbReference>
<evidence type="ECO:0000256" key="3">
    <source>
        <dbReference type="ARBA" id="ARBA00022803"/>
    </source>
</evidence>
<dbReference type="InterPro" id="IPR051012">
    <property type="entry name" value="CellSynth/LPSAsmb/PSIAsmb"/>
</dbReference>
<keyword evidence="3 4" id="KW-0802">TPR repeat</keyword>
<feature type="repeat" description="TPR" evidence="4">
    <location>
        <begin position="573"/>
        <end position="606"/>
    </location>
</feature>
<feature type="domain" description="Ancillary SecYEG translocon subunit/Cell division coordinator CpoB TPR" evidence="6">
    <location>
        <begin position="181"/>
        <end position="298"/>
    </location>
</feature>
<evidence type="ECO:0000256" key="4">
    <source>
        <dbReference type="PROSITE-ProRule" id="PRU00339"/>
    </source>
</evidence>
<dbReference type="InterPro" id="IPR011990">
    <property type="entry name" value="TPR-like_helical_dom_sf"/>
</dbReference>
<dbReference type="PANTHER" id="PTHR45586">
    <property type="entry name" value="TPR REPEAT-CONTAINING PROTEIN PA4667"/>
    <property type="match status" value="1"/>
</dbReference>
<evidence type="ECO:0000256" key="2">
    <source>
        <dbReference type="ARBA" id="ARBA00022737"/>
    </source>
</evidence>
<protein>
    <submittedName>
        <fullName evidence="8">Tetratricopeptide repeat protein</fullName>
    </submittedName>
</protein>
<gene>
    <name evidence="8" type="ORF">ENN51_05570</name>
</gene>
<proteinExistence type="predicted"/>
<name>A0A7V0T6B1_UNCW3</name>
<dbReference type="SUPFAM" id="SSF48452">
    <property type="entry name" value="TPR-like"/>
    <property type="match status" value="4"/>
</dbReference>
<dbReference type="Gene3D" id="1.25.40.10">
    <property type="entry name" value="Tetratricopeptide repeat domain"/>
    <property type="match status" value="8"/>
</dbReference>
<evidence type="ECO:0000259" key="6">
    <source>
        <dbReference type="Pfam" id="PF09976"/>
    </source>
</evidence>
<dbReference type="Pfam" id="PF09976">
    <property type="entry name" value="TPR_21"/>
    <property type="match status" value="1"/>
</dbReference>
<evidence type="ECO:0000256" key="5">
    <source>
        <dbReference type="SAM" id="MobiDB-lite"/>
    </source>
</evidence>
<organism evidence="8">
    <name type="scientific">candidate division WOR-3 bacterium</name>
    <dbReference type="NCBI Taxonomy" id="2052148"/>
    <lineage>
        <taxon>Bacteria</taxon>
        <taxon>Bacteria division WOR-3</taxon>
    </lineage>
</organism>
<dbReference type="Pfam" id="PF13525">
    <property type="entry name" value="YfiO"/>
    <property type="match status" value="2"/>
</dbReference>